<evidence type="ECO:0000256" key="7">
    <source>
        <dbReference type="SAM" id="SignalP"/>
    </source>
</evidence>
<evidence type="ECO:0000256" key="3">
    <source>
        <dbReference type="ARBA" id="ARBA00074021"/>
    </source>
</evidence>
<dbReference type="Proteomes" id="UP000298030">
    <property type="component" value="Unassembled WGS sequence"/>
</dbReference>
<name>A0A4Y7RZI2_COPMI</name>
<dbReference type="Pfam" id="PF01562">
    <property type="entry name" value="Pep_M12B_propep"/>
    <property type="match status" value="1"/>
</dbReference>
<dbReference type="Gene3D" id="3.40.1620.60">
    <property type="match status" value="1"/>
</dbReference>
<gene>
    <name evidence="10" type="ORF">FA13DRAFT_1768338</name>
</gene>
<dbReference type="EMBL" id="QPFP01000403">
    <property type="protein sequence ID" value="TEB14049.1"/>
    <property type="molecule type" value="Genomic_DNA"/>
</dbReference>
<dbReference type="GO" id="GO:0006508">
    <property type="term" value="P:proteolysis"/>
    <property type="evidence" value="ECO:0007669"/>
    <property type="project" value="UniProtKB-KW"/>
</dbReference>
<dbReference type="InterPro" id="IPR002870">
    <property type="entry name" value="Peptidase_M12B_N"/>
</dbReference>
<proteinExistence type="predicted"/>
<comment type="function">
    <text evidence="2">Probable zinc protease.</text>
</comment>
<dbReference type="PROSITE" id="PS50214">
    <property type="entry name" value="DISINTEGRIN_2"/>
    <property type="match status" value="1"/>
</dbReference>
<keyword evidence="7" id="KW-0732">Signal</keyword>
<keyword evidence="1" id="KW-1015">Disulfide bond</keyword>
<dbReference type="PROSITE" id="PS50215">
    <property type="entry name" value="ADAM_MEPRO"/>
    <property type="match status" value="1"/>
</dbReference>
<evidence type="ECO:0000256" key="1">
    <source>
        <dbReference type="ARBA" id="ARBA00023157"/>
    </source>
</evidence>
<feature type="region of interest" description="Disordered" evidence="5">
    <location>
        <begin position="805"/>
        <end position="849"/>
    </location>
</feature>
<keyword evidence="10" id="KW-0645">Protease</keyword>
<dbReference type="InterPro" id="IPR036436">
    <property type="entry name" value="Disintegrin_dom_sf"/>
</dbReference>
<evidence type="ECO:0000259" key="9">
    <source>
        <dbReference type="PROSITE" id="PS50215"/>
    </source>
</evidence>
<keyword evidence="11" id="KW-1185">Reference proteome</keyword>
<evidence type="ECO:0000313" key="10">
    <source>
        <dbReference type="EMBL" id="TEB14049.1"/>
    </source>
</evidence>
<dbReference type="PANTHER" id="PTHR11905">
    <property type="entry name" value="ADAM A DISINTEGRIN AND METALLOPROTEASE DOMAIN"/>
    <property type="match status" value="1"/>
</dbReference>
<evidence type="ECO:0000259" key="8">
    <source>
        <dbReference type="PROSITE" id="PS50214"/>
    </source>
</evidence>
<dbReference type="GO" id="GO:0046872">
    <property type="term" value="F:metal ion binding"/>
    <property type="evidence" value="ECO:0007669"/>
    <property type="project" value="UniProtKB-KW"/>
</dbReference>
<dbReference type="Gene3D" id="4.10.70.10">
    <property type="entry name" value="Disintegrin domain"/>
    <property type="match status" value="1"/>
</dbReference>
<keyword evidence="10" id="KW-0378">Hydrolase</keyword>
<feature type="active site" evidence="4">
    <location>
        <position position="475"/>
    </location>
</feature>
<evidence type="ECO:0000313" key="11">
    <source>
        <dbReference type="Proteomes" id="UP000298030"/>
    </source>
</evidence>
<sequence>MKPFNYLVTLVVIIATACHASAHSTHAPLLKRATTPATLALEILPRQQHVGTILDLTKRSPTPSPHTLRFDDSFRLTISAFDEAFHLHLRPNDHLVHPEARINYYGLDSDGAATVLRTEPIVRETVKAYMGEVIAATHSPTRMREDTIGVVRYRPHPAELGWARIMVHHQGDSDRQTSPVYEGAFSVGGVIYHITTKENYDRKKHALDPEVVETLDDGDNRLVIWRESDAMTPEEEHFVKTGTKPSGPLEKATTCAHDSLAYNSDPNLNPMLRSLNTDSSWLNNFLNPNPNSTVYRRQDAPTGNGGMGSNFVGNIGQSVGCPTTQKVLYMGVAADCEYVQKQDGQENAKRQILTTWNTASALYKDTFNVSLGITTLNVQDSNCPATPGEFIWNVPCSAATLSSRLSLFSEWRGTVSEDGNGLWHLMSGCPTGAEVGIAWLATICQTRTGGSPGAVTSGTGVSTSGRTEWQVVAHEIGHNFGAIHDCADGCASDSSKCCPLNSQTCDAQARFIMSPVAQAGEKVFSPCSLGNICILMQGTRTGGKTDTSCIIDPDASKTTISLKMCGNGIVDKEQGEECDPGPNPKTDCCDPTTCKLRTNAVCDPDSSDCCTDQCGFAPATRVCRPSKDDRCDTQETCSGNSSICPADVVVPNGQSCGNGDLACASGWCTSIAEQCSMVGSGMNLTRACPDRSDQSCQISCQDPRQANVCITLKALVVDGSPCGYGGYCQQGKCASGGVWETVKAWYRQNLQIAIPVTIVAGLIVLLILWGIFKGIRRCCSGGRTKSPVSLAMNPAIGMAQHRRLPSTDAFGTPNTPYRNAPPTARDQYAAVPPAAAHDRSRSGQQSTDLGYNYNANNRANWVDDRTYNGYTGYTGR</sequence>
<organism evidence="10 11">
    <name type="scientific">Coprinellus micaceus</name>
    <name type="common">Glistening ink-cap mushroom</name>
    <name type="synonym">Coprinus micaceus</name>
    <dbReference type="NCBI Taxonomy" id="71717"/>
    <lineage>
        <taxon>Eukaryota</taxon>
        <taxon>Fungi</taxon>
        <taxon>Dikarya</taxon>
        <taxon>Basidiomycota</taxon>
        <taxon>Agaricomycotina</taxon>
        <taxon>Agaricomycetes</taxon>
        <taxon>Agaricomycetidae</taxon>
        <taxon>Agaricales</taxon>
        <taxon>Agaricineae</taxon>
        <taxon>Psathyrellaceae</taxon>
        <taxon>Coprinellus</taxon>
    </lineage>
</organism>
<dbReference type="InterPro" id="IPR001762">
    <property type="entry name" value="Disintegrin_dom"/>
</dbReference>
<evidence type="ECO:0000256" key="2">
    <source>
        <dbReference type="ARBA" id="ARBA00056552"/>
    </source>
</evidence>
<feature type="domain" description="Disintegrin" evidence="8">
    <location>
        <begin position="562"/>
        <end position="652"/>
    </location>
</feature>
<keyword evidence="6" id="KW-1133">Transmembrane helix</keyword>
<keyword evidence="10" id="KW-0482">Metalloprotease</keyword>
<dbReference type="OrthoDB" id="5951731at2759"/>
<keyword evidence="4" id="KW-0479">Metal-binding</keyword>
<evidence type="ECO:0000256" key="4">
    <source>
        <dbReference type="PROSITE-ProRule" id="PRU00276"/>
    </source>
</evidence>
<dbReference type="Pfam" id="PF13688">
    <property type="entry name" value="Reprolysin_5"/>
    <property type="match status" value="1"/>
</dbReference>
<dbReference type="GO" id="GO:0004222">
    <property type="term" value="F:metalloendopeptidase activity"/>
    <property type="evidence" value="ECO:0007669"/>
    <property type="project" value="InterPro"/>
</dbReference>
<evidence type="ECO:0000256" key="5">
    <source>
        <dbReference type="SAM" id="MobiDB-lite"/>
    </source>
</evidence>
<accession>A0A4Y7RZI2</accession>
<dbReference type="SUPFAM" id="SSF57552">
    <property type="entry name" value="Blood coagulation inhibitor (disintegrin)"/>
    <property type="match status" value="1"/>
</dbReference>
<reference evidence="10 11" key="1">
    <citation type="journal article" date="2019" name="Nat. Ecol. Evol.">
        <title>Megaphylogeny resolves global patterns of mushroom evolution.</title>
        <authorList>
            <person name="Varga T."/>
            <person name="Krizsan K."/>
            <person name="Foldi C."/>
            <person name="Dima B."/>
            <person name="Sanchez-Garcia M."/>
            <person name="Sanchez-Ramirez S."/>
            <person name="Szollosi G.J."/>
            <person name="Szarkandi J.G."/>
            <person name="Papp V."/>
            <person name="Albert L."/>
            <person name="Andreopoulos W."/>
            <person name="Angelini C."/>
            <person name="Antonin V."/>
            <person name="Barry K.W."/>
            <person name="Bougher N.L."/>
            <person name="Buchanan P."/>
            <person name="Buyck B."/>
            <person name="Bense V."/>
            <person name="Catcheside P."/>
            <person name="Chovatia M."/>
            <person name="Cooper J."/>
            <person name="Damon W."/>
            <person name="Desjardin D."/>
            <person name="Finy P."/>
            <person name="Geml J."/>
            <person name="Haridas S."/>
            <person name="Hughes K."/>
            <person name="Justo A."/>
            <person name="Karasinski D."/>
            <person name="Kautmanova I."/>
            <person name="Kiss B."/>
            <person name="Kocsube S."/>
            <person name="Kotiranta H."/>
            <person name="LaButti K.M."/>
            <person name="Lechner B.E."/>
            <person name="Liimatainen K."/>
            <person name="Lipzen A."/>
            <person name="Lukacs Z."/>
            <person name="Mihaltcheva S."/>
            <person name="Morgado L.N."/>
            <person name="Niskanen T."/>
            <person name="Noordeloos M.E."/>
            <person name="Ohm R.A."/>
            <person name="Ortiz-Santana B."/>
            <person name="Ovrebo C."/>
            <person name="Racz N."/>
            <person name="Riley R."/>
            <person name="Savchenko A."/>
            <person name="Shiryaev A."/>
            <person name="Soop K."/>
            <person name="Spirin V."/>
            <person name="Szebenyi C."/>
            <person name="Tomsovsky M."/>
            <person name="Tulloss R.E."/>
            <person name="Uehling J."/>
            <person name="Grigoriev I.V."/>
            <person name="Vagvolgyi C."/>
            <person name="Papp T."/>
            <person name="Martin F.M."/>
            <person name="Miettinen O."/>
            <person name="Hibbett D.S."/>
            <person name="Nagy L.G."/>
        </authorList>
    </citation>
    <scope>NUCLEOTIDE SEQUENCE [LARGE SCALE GENOMIC DNA]</scope>
    <source>
        <strain evidence="10 11">FP101781</strain>
    </source>
</reference>
<dbReference type="PROSITE" id="PS51257">
    <property type="entry name" value="PROKAR_LIPOPROTEIN"/>
    <property type="match status" value="1"/>
</dbReference>
<feature type="chain" id="PRO_5021456458" description="Disintegrin and metalloproteinase domain-containing protein B" evidence="7">
    <location>
        <begin position="23"/>
        <end position="876"/>
    </location>
</feature>
<dbReference type="SMART" id="SM00050">
    <property type="entry name" value="DISIN"/>
    <property type="match status" value="1"/>
</dbReference>
<dbReference type="Gene3D" id="3.40.390.10">
    <property type="entry name" value="Collagenase (Catalytic Domain)"/>
    <property type="match status" value="1"/>
</dbReference>
<dbReference type="FunFam" id="4.10.70.10:FF:000003">
    <property type="entry name" value="Disintegrin and metalloproteinase domain-containing protein 17"/>
    <property type="match status" value="1"/>
</dbReference>
<dbReference type="InterPro" id="IPR024079">
    <property type="entry name" value="MetalloPept_cat_dom_sf"/>
</dbReference>
<keyword evidence="6" id="KW-0472">Membrane</keyword>
<feature type="domain" description="Peptidase M12B" evidence="9">
    <location>
        <begin position="326"/>
        <end position="532"/>
    </location>
</feature>
<keyword evidence="4" id="KW-0862">Zinc</keyword>
<comment type="caution">
    <text evidence="10">The sequence shown here is derived from an EMBL/GenBank/DDBJ whole genome shotgun (WGS) entry which is preliminary data.</text>
</comment>
<protein>
    <recommendedName>
        <fullName evidence="3">Disintegrin and metalloproteinase domain-containing protein B</fullName>
    </recommendedName>
</protein>
<dbReference type="SUPFAM" id="SSF55486">
    <property type="entry name" value="Metalloproteases ('zincins'), catalytic domain"/>
    <property type="match status" value="1"/>
</dbReference>
<feature type="signal peptide" evidence="7">
    <location>
        <begin position="1"/>
        <end position="22"/>
    </location>
</feature>
<keyword evidence="6" id="KW-0812">Transmembrane</keyword>
<dbReference type="STRING" id="71717.A0A4Y7RZI2"/>
<feature type="transmembrane region" description="Helical" evidence="6">
    <location>
        <begin position="752"/>
        <end position="772"/>
    </location>
</feature>
<feature type="binding site" evidence="4">
    <location>
        <position position="478"/>
    </location>
    <ligand>
        <name>Zn(2+)</name>
        <dbReference type="ChEBI" id="CHEBI:29105"/>
        <note>catalytic</note>
    </ligand>
</feature>
<dbReference type="InterPro" id="IPR001590">
    <property type="entry name" value="Peptidase_M12B"/>
</dbReference>
<comment type="caution">
    <text evidence="4">Lacks conserved residue(s) required for the propagation of feature annotation.</text>
</comment>
<feature type="binding site" evidence="4">
    <location>
        <position position="484"/>
    </location>
    <ligand>
        <name>Zn(2+)</name>
        <dbReference type="ChEBI" id="CHEBI:29105"/>
        <note>catalytic</note>
    </ligand>
</feature>
<evidence type="ECO:0000256" key="6">
    <source>
        <dbReference type="SAM" id="Phobius"/>
    </source>
</evidence>
<dbReference type="AlphaFoldDB" id="A0A4Y7RZI2"/>
<dbReference type="Pfam" id="PF00200">
    <property type="entry name" value="Disintegrin"/>
    <property type="match status" value="1"/>
</dbReference>
<feature type="binding site" evidence="4">
    <location>
        <position position="474"/>
    </location>
    <ligand>
        <name>Zn(2+)</name>
        <dbReference type="ChEBI" id="CHEBI:29105"/>
        <note>catalytic</note>
    </ligand>
</feature>
<dbReference type="PANTHER" id="PTHR11905:SF159">
    <property type="entry name" value="ADAM METALLOPROTEASE"/>
    <property type="match status" value="1"/>
</dbReference>